<organism evidence="3 4">
    <name type="scientific">Halostagnicola kamekurae</name>
    <dbReference type="NCBI Taxonomy" id="619731"/>
    <lineage>
        <taxon>Archaea</taxon>
        <taxon>Methanobacteriati</taxon>
        <taxon>Methanobacteriota</taxon>
        <taxon>Stenosarchaea group</taxon>
        <taxon>Halobacteria</taxon>
        <taxon>Halobacteriales</taxon>
        <taxon>Natrialbaceae</taxon>
        <taxon>Halostagnicola</taxon>
    </lineage>
</organism>
<evidence type="ECO:0000256" key="2">
    <source>
        <dbReference type="SAM" id="MobiDB-lite"/>
    </source>
</evidence>
<proteinExistence type="predicted"/>
<sequence length="428" mass="45322">MTTYEILSDGIAAVAAEPADNQLPVHGVLFGPGDITQGLTGKRTRWPADILEKMADDGIFEGKPFTLADSLDPEQHAGVEMTESGPALTGAVSMDEKVGEITATKFDEDAGLLFDGFLADWEAEETVESGLAQISPVVIRDVELVEGEEGEPDAIYEPTRVEVARDVALVADGAVPSNEINVGQSPAIEPAAAEALSAHYGVDVEALTEDYPEGDDGHTTPSGQTNGSDSRGQSTPANDDTIIMDLTDKEQELVAAARQKDDPTVVEAEVRDRLTELEEQADEHEELIEEAADLDEPEVMDAEEAEAMRERVDIVEGMMAEALTEDLGLREATVEAMSFDAMASEFKTDDGDLDVEALTQSPEAGSGPTGGSGGSSGPTDEDKQRIEEIDTKLSAVGNALPDERVEALRDEAASLAGADDYDGALEVL</sequence>
<feature type="compositionally biased region" description="Gly residues" evidence="2">
    <location>
        <begin position="367"/>
        <end position="376"/>
    </location>
</feature>
<feature type="region of interest" description="Disordered" evidence="2">
    <location>
        <begin position="209"/>
        <end position="239"/>
    </location>
</feature>
<dbReference type="Proteomes" id="UP000199199">
    <property type="component" value="Unassembled WGS sequence"/>
</dbReference>
<accession>A0A1I6REL4</accession>
<evidence type="ECO:0000313" key="4">
    <source>
        <dbReference type="Proteomes" id="UP000199199"/>
    </source>
</evidence>
<keyword evidence="4" id="KW-1185">Reference proteome</keyword>
<name>A0A1I6REL4_9EURY</name>
<feature type="region of interest" description="Disordered" evidence="2">
    <location>
        <begin position="359"/>
        <end position="384"/>
    </location>
</feature>
<evidence type="ECO:0000256" key="1">
    <source>
        <dbReference type="SAM" id="Coils"/>
    </source>
</evidence>
<keyword evidence="1" id="KW-0175">Coiled coil</keyword>
<evidence type="ECO:0008006" key="5">
    <source>
        <dbReference type="Google" id="ProtNLM"/>
    </source>
</evidence>
<dbReference type="AlphaFoldDB" id="A0A1I6REL4"/>
<dbReference type="RefSeq" id="WP_092903717.1">
    <property type="nucleotide sequence ID" value="NZ_FOZS01000002.1"/>
</dbReference>
<gene>
    <name evidence="3" type="ORF">SAMN04488556_1729</name>
</gene>
<reference evidence="4" key="1">
    <citation type="submission" date="2016-10" db="EMBL/GenBank/DDBJ databases">
        <authorList>
            <person name="Varghese N."/>
            <person name="Submissions S."/>
        </authorList>
    </citation>
    <scope>NUCLEOTIDE SEQUENCE [LARGE SCALE GENOMIC DNA]</scope>
    <source>
        <strain evidence="4">DSM 22427</strain>
    </source>
</reference>
<evidence type="ECO:0000313" key="3">
    <source>
        <dbReference type="EMBL" id="SFS62928.1"/>
    </source>
</evidence>
<protein>
    <recommendedName>
        <fullName evidence="5">Prohead serine protease</fullName>
    </recommendedName>
</protein>
<feature type="coiled-coil region" evidence="1">
    <location>
        <begin position="267"/>
        <end position="294"/>
    </location>
</feature>
<feature type="compositionally biased region" description="Polar residues" evidence="2">
    <location>
        <begin position="219"/>
        <end position="238"/>
    </location>
</feature>
<dbReference type="OrthoDB" id="350905at2157"/>
<dbReference type="EMBL" id="FOZS01000002">
    <property type="protein sequence ID" value="SFS62928.1"/>
    <property type="molecule type" value="Genomic_DNA"/>
</dbReference>